<proteinExistence type="predicted"/>
<evidence type="ECO:0000313" key="5">
    <source>
        <dbReference type="RefSeq" id="XP_029007217.1"/>
    </source>
</evidence>
<dbReference type="InterPro" id="IPR057810">
    <property type="entry name" value="RBD_ZCCHC3_1st"/>
</dbReference>
<accession>A0A6P7MKT8</accession>
<dbReference type="GO" id="GO:0003690">
    <property type="term" value="F:double-stranded DNA binding"/>
    <property type="evidence" value="ECO:0007669"/>
    <property type="project" value="InterPro"/>
</dbReference>
<evidence type="ECO:0000259" key="3">
    <source>
        <dbReference type="PROSITE" id="PS50158"/>
    </source>
</evidence>
<keyword evidence="1" id="KW-0863">Zinc-finger</keyword>
<name>A0A6P7MKT8_BETSP</name>
<dbReference type="KEGG" id="bspl:114855874"/>
<dbReference type="GO" id="GO:0003723">
    <property type="term" value="F:RNA binding"/>
    <property type="evidence" value="ECO:0007669"/>
    <property type="project" value="InterPro"/>
</dbReference>
<dbReference type="InterPro" id="IPR042509">
    <property type="entry name" value="ZCCHC3"/>
</dbReference>
<sequence>MATGQAFPRVGLRHTLRFQWKEVSGEVMPRDVFCKKIIKELLSLKVVDVYCLQWHPQARAYDLTLASAAVHQTVADSCRRLANTGQLGFFDVISLDRPNFRVITIHMFNPFVTDMAIKDFLGRFADVLSSARYVKDSCGFWTGRRQFQVLLHEDREGHDGFRHPPAYFQLGADRGYLYYARQPIFCRKCRRHGHVEAECTRVTCRYCERDGHVMEACPFGKICNACGEPGHLYRNCPKKQRSFADVVGGDLSRTTGDCNVQQDREEVGESEINLLAISAGERSVDDAASGATTRKGRRGPDTTAQEQCGMESEQQVVKKAKGSGVPEVAGPQVDDTSEVPNTKEGSGMVVETATETNFSAVDSFGLDFVFSPAMLTLSSPHGVGKEETEERRGSAGSTTCSWAEQMDDMDVYGAQGSSELGT</sequence>
<dbReference type="Pfam" id="PF23057">
    <property type="entry name" value="RBD_ZCCHC3_1st"/>
    <property type="match status" value="1"/>
</dbReference>
<dbReference type="SMART" id="SM00343">
    <property type="entry name" value="ZnF_C2HC"/>
    <property type="match status" value="3"/>
</dbReference>
<feature type="domain" description="CCHC-type" evidence="3">
    <location>
        <begin position="223"/>
        <end position="238"/>
    </location>
</feature>
<dbReference type="AlphaFoldDB" id="A0A6P7MKT8"/>
<dbReference type="Proteomes" id="UP000515150">
    <property type="component" value="Chromosome 5"/>
</dbReference>
<evidence type="ECO:0000313" key="4">
    <source>
        <dbReference type="Proteomes" id="UP000515150"/>
    </source>
</evidence>
<dbReference type="PROSITE" id="PS50158">
    <property type="entry name" value="ZF_CCHC"/>
    <property type="match status" value="1"/>
</dbReference>
<evidence type="ECO:0000256" key="1">
    <source>
        <dbReference type="PROSITE-ProRule" id="PRU00047"/>
    </source>
</evidence>
<feature type="region of interest" description="Disordered" evidence="2">
    <location>
        <begin position="378"/>
        <end position="422"/>
    </location>
</feature>
<dbReference type="PANTHER" id="PTHR22639">
    <property type="entry name" value="GAG-RELATED PROTEIN"/>
    <property type="match status" value="1"/>
</dbReference>
<keyword evidence="1" id="KW-0479">Metal-binding</keyword>
<dbReference type="RefSeq" id="XP_029007217.1">
    <property type="nucleotide sequence ID" value="XM_029151384.3"/>
</dbReference>
<dbReference type="Pfam" id="PF00098">
    <property type="entry name" value="zf-CCHC"/>
    <property type="match status" value="1"/>
</dbReference>
<dbReference type="GeneID" id="114855874"/>
<evidence type="ECO:0000256" key="2">
    <source>
        <dbReference type="SAM" id="MobiDB-lite"/>
    </source>
</evidence>
<dbReference type="GO" id="GO:0008270">
    <property type="term" value="F:zinc ion binding"/>
    <property type="evidence" value="ECO:0007669"/>
    <property type="project" value="UniProtKB-KW"/>
</dbReference>
<keyword evidence="4" id="KW-1185">Reference proteome</keyword>
<dbReference type="InterPro" id="IPR057811">
    <property type="entry name" value="RBD_ZCCHC3_2nd"/>
</dbReference>
<dbReference type="Gene3D" id="4.10.60.10">
    <property type="entry name" value="Zinc finger, CCHC-type"/>
    <property type="match status" value="1"/>
</dbReference>
<dbReference type="InParanoid" id="A0A6P7MKT8"/>
<dbReference type="SUPFAM" id="SSF57756">
    <property type="entry name" value="Retrovirus zinc finger-like domains"/>
    <property type="match status" value="1"/>
</dbReference>
<dbReference type="OrthoDB" id="8846459at2759"/>
<feature type="compositionally biased region" description="Basic and acidic residues" evidence="2">
    <location>
        <begin position="383"/>
        <end position="393"/>
    </location>
</feature>
<dbReference type="InterPro" id="IPR036875">
    <property type="entry name" value="Znf_CCHC_sf"/>
</dbReference>
<dbReference type="GO" id="GO:0002218">
    <property type="term" value="P:activation of innate immune response"/>
    <property type="evidence" value="ECO:0007669"/>
    <property type="project" value="InterPro"/>
</dbReference>
<dbReference type="PANTHER" id="PTHR22639:SF3">
    <property type="entry name" value="ZINC FINGER CCHC DOMAIN-CONTAINING PROTEIN 3"/>
    <property type="match status" value="1"/>
</dbReference>
<organism evidence="4 5">
    <name type="scientific">Betta splendens</name>
    <name type="common">Siamese fighting fish</name>
    <dbReference type="NCBI Taxonomy" id="158456"/>
    <lineage>
        <taxon>Eukaryota</taxon>
        <taxon>Metazoa</taxon>
        <taxon>Chordata</taxon>
        <taxon>Craniata</taxon>
        <taxon>Vertebrata</taxon>
        <taxon>Euteleostomi</taxon>
        <taxon>Actinopterygii</taxon>
        <taxon>Neopterygii</taxon>
        <taxon>Teleostei</taxon>
        <taxon>Neoteleostei</taxon>
        <taxon>Acanthomorphata</taxon>
        <taxon>Anabantaria</taxon>
        <taxon>Anabantiformes</taxon>
        <taxon>Anabantoidei</taxon>
        <taxon>Osphronemidae</taxon>
        <taxon>Betta</taxon>
    </lineage>
</organism>
<feature type="region of interest" description="Disordered" evidence="2">
    <location>
        <begin position="283"/>
        <end position="345"/>
    </location>
</feature>
<keyword evidence="1" id="KW-0862">Zinc</keyword>
<gene>
    <name evidence="5" type="primary">LOC114855874</name>
</gene>
<dbReference type="Pfam" id="PF23058">
    <property type="entry name" value="RBD_ZCCHC3_2nd"/>
    <property type="match status" value="1"/>
</dbReference>
<protein>
    <submittedName>
        <fullName evidence="5">Zinc finger CCHC domain-containing protein 3 isoform X1</fullName>
    </submittedName>
</protein>
<reference evidence="5" key="1">
    <citation type="submission" date="2025-08" db="UniProtKB">
        <authorList>
            <consortium name="RefSeq"/>
        </authorList>
    </citation>
    <scope>IDENTIFICATION</scope>
</reference>
<dbReference type="InterPro" id="IPR001878">
    <property type="entry name" value="Znf_CCHC"/>
</dbReference>